<dbReference type="AlphaFoldDB" id="A0A087U5W1"/>
<proteinExistence type="predicted"/>
<reference evidence="1 2" key="1">
    <citation type="submission" date="2013-11" db="EMBL/GenBank/DDBJ databases">
        <title>Genome sequencing of Stegodyphus mimosarum.</title>
        <authorList>
            <person name="Bechsgaard J."/>
        </authorList>
    </citation>
    <scope>NUCLEOTIDE SEQUENCE [LARGE SCALE GENOMIC DNA]</scope>
</reference>
<sequence>MNIIIKHLPMNIITRITSVLNACLTNSYFPKAWKNDKIILLSKPGKDNTKADG</sequence>
<accession>A0A087U5W1</accession>
<dbReference type="OrthoDB" id="412981at2759"/>
<evidence type="ECO:0000313" key="2">
    <source>
        <dbReference type="Proteomes" id="UP000054359"/>
    </source>
</evidence>
<dbReference type="EMBL" id="KK118333">
    <property type="protein sequence ID" value="KFM72750.1"/>
    <property type="molecule type" value="Genomic_DNA"/>
</dbReference>
<protein>
    <recommendedName>
        <fullName evidence="3">RNA-directed DNA polymerase from mobile element jockey</fullName>
    </recommendedName>
</protein>
<evidence type="ECO:0000313" key="1">
    <source>
        <dbReference type="EMBL" id="KFM72750.1"/>
    </source>
</evidence>
<dbReference type="Proteomes" id="UP000054359">
    <property type="component" value="Unassembled WGS sequence"/>
</dbReference>
<keyword evidence="2" id="KW-1185">Reference proteome</keyword>
<organism evidence="1 2">
    <name type="scientific">Stegodyphus mimosarum</name>
    <name type="common">African social velvet spider</name>
    <dbReference type="NCBI Taxonomy" id="407821"/>
    <lineage>
        <taxon>Eukaryota</taxon>
        <taxon>Metazoa</taxon>
        <taxon>Ecdysozoa</taxon>
        <taxon>Arthropoda</taxon>
        <taxon>Chelicerata</taxon>
        <taxon>Arachnida</taxon>
        <taxon>Araneae</taxon>
        <taxon>Araneomorphae</taxon>
        <taxon>Entelegynae</taxon>
        <taxon>Eresoidea</taxon>
        <taxon>Eresidae</taxon>
        <taxon>Stegodyphus</taxon>
    </lineage>
</organism>
<feature type="non-terminal residue" evidence="1">
    <location>
        <position position="53"/>
    </location>
</feature>
<evidence type="ECO:0008006" key="3">
    <source>
        <dbReference type="Google" id="ProtNLM"/>
    </source>
</evidence>
<name>A0A087U5W1_STEMI</name>
<gene>
    <name evidence="1" type="ORF">X975_08040</name>
</gene>